<name>A0A0M4LY65_9ACTN</name>
<sequence>MAASPYTAHHEDAHCAWCGRDISTNNRGRKRKYCSQSCRQRAYEARHDLTQHGLPDDSIVLSQNDAEAIIDRIFQARCAAEDLLIAISEGAKTQELYKIADEVVALTREAERLR</sequence>
<reference evidence="2 4" key="3">
    <citation type="submission" date="2019-04" db="EMBL/GenBank/DDBJ databases">
        <authorList>
            <person name="Seth-Smith MB H."/>
            <person name="Seth-Smith H."/>
        </authorList>
    </citation>
    <scope>NUCLEOTIDE SEQUENCE [LARGE SCALE GENOMIC DNA]</scope>
    <source>
        <strain evidence="2">USB-603019</strain>
    </source>
</reference>
<dbReference type="AlphaFoldDB" id="A0A0M4LY65"/>
<dbReference type="STRING" id="1528099.AL705_00055"/>
<reference evidence="1" key="2">
    <citation type="journal article" date="2016" name="Int. J. Syst. Evol. Microbiol.">
        <title>Lawsonella clevelandensis gen. nov., sp. nov., a new member of the suborder Corynebacterineae isolated from human abscesses.</title>
        <authorList>
            <person name="Bell M.E."/>
            <person name="Bernard K.A."/>
            <person name="Harrington S.M."/>
            <person name="Patel N.B."/>
            <person name="Tucker T.A."/>
            <person name="Metcalfe M.G."/>
            <person name="McQuiston J.R."/>
        </authorList>
    </citation>
    <scope>NUCLEOTIDE SEQUENCE</scope>
    <source>
        <strain evidence="1">X1698</strain>
    </source>
</reference>
<accession>A0A0M4LY65</accession>
<dbReference type="Proteomes" id="UP000324288">
    <property type="component" value="Chromosome"/>
</dbReference>
<dbReference type="EMBL" id="LR584267">
    <property type="protein sequence ID" value="VHN99422.1"/>
    <property type="molecule type" value="Genomic_DNA"/>
</dbReference>
<evidence type="ECO:0000313" key="1">
    <source>
        <dbReference type="EMBL" id="ALE18395.1"/>
    </source>
</evidence>
<evidence type="ECO:0000313" key="3">
    <source>
        <dbReference type="Proteomes" id="UP000068137"/>
    </source>
</evidence>
<evidence type="ECO:0000313" key="4">
    <source>
        <dbReference type="Proteomes" id="UP000324288"/>
    </source>
</evidence>
<keyword evidence="4" id="KW-1185">Reference proteome</keyword>
<dbReference type="KEGG" id="cbq:AL705_00055"/>
<evidence type="ECO:0008006" key="5">
    <source>
        <dbReference type="Google" id="ProtNLM"/>
    </source>
</evidence>
<proteinExistence type="predicted"/>
<evidence type="ECO:0000313" key="2">
    <source>
        <dbReference type="EMBL" id="VHN99422.1"/>
    </source>
</evidence>
<dbReference type="RefSeq" id="WP_053961269.1">
    <property type="nucleotide sequence ID" value="NZ_CAMJVL010000002.1"/>
</dbReference>
<dbReference type="Proteomes" id="UP000068137">
    <property type="component" value="Chromosome"/>
</dbReference>
<dbReference type="EMBL" id="CP012390">
    <property type="protein sequence ID" value="ALE18395.1"/>
    <property type="molecule type" value="Genomic_DNA"/>
</dbReference>
<gene>
    <name evidence="1" type="ORF">AL705_00055</name>
    <name evidence="2" type="ORF">LC603019_00012</name>
</gene>
<reference evidence="1 3" key="1">
    <citation type="journal article" date="2015" name="Genome Announc.">
        <title>Complete Genome Sequences for Two Strains of a Novel Fastidious, Partially Acid-Fast, Gram-Positive Corynebacterineae Bacterium, Derived from Human Clinical Samples.</title>
        <authorList>
            <person name="Nicholson A.C."/>
            <person name="Bell M."/>
            <person name="Humrighouse B.W."/>
            <person name="McQuiston J.R."/>
        </authorList>
    </citation>
    <scope>NUCLEOTIDE SEQUENCE [LARGE SCALE GENOMIC DNA]</scope>
    <source>
        <strain evidence="1 3">X1698</strain>
    </source>
</reference>
<protein>
    <recommendedName>
        <fullName evidence="5">FCS-type domain-containing protein</fullName>
    </recommendedName>
</protein>
<organism evidence="1 3">
    <name type="scientific">Lawsonella clevelandensis</name>
    <dbReference type="NCBI Taxonomy" id="1528099"/>
    <lineage>
        <taxon>Bacteria</taxon>
        <taxon>Bacillati</taxon>
        <taxon>Actinomycetota</taxon>
        <taxon>Actinomycetes</taxon>
        <taxon>Mycobacteriales</taxon>
        <taxon>Lawsonellaceae</taxon>
        <taxon>Lawsonella</taxon>
    </lineage>
</organism>
<dbReference type="PATRIC" id="fig|1528099.3.peg.12"/>
<dbReference type="GeneID" id="84894028"/>
<dbReference type="OrthoDB" id="4219687at2"/>